<organism evidence="1 2">
    <name type="scientific">Slackia equolifaciens</name>
    <dbReference type="NCBI Taxonomy" id="498718"/>
    <lineage>
        <taxon>Bacteria</taxon>
        <taxon>Bacillati</taxon>
        <taxon>Actinomycetota</taxon>
        <taxon>Coriobacteriia</taxon>
        <taxon>Eggerthellales</taxon>
        <taxon>Eggerthellaceae</taxon>
        <taxon>Slackia</taxon>
    </lineage>
</organism>
<evidence type="ECO:0000313" key="2">
    <source>
        <dbReference type="Proteomes" id="UP000269591"/>
    </source>
</evidence>
<evidence type="ECO:0000313" key="1">
    <source>
        <dbReference type="EMBL" id="RNL41386.1"/>
    </source>
</evidence>
<protein>
    <submittedName>
        <fullName evidence="1">Uncharacterized protein</fullName>
    </submittedName>
</protein>
<sequence>MAAASCVMFWLPILKNEPFVLMFRPLLRKTSGLKVSEQASKHGCATAGAYADCSERGACV</sequence>
<comment type="caution">
    <text evidence="1">The sequence shown here is derived from an EMBL/GenBank/DDBJ whole genome shotgun (WGS) entry which is preliminary data.</text>
</comment>
<dbReference type="EMBL" id="QIBX01000002">
    <property type="protein sequence ID" value="RNL41386.1"/>
    <property type="molecule type" value="Genomic_DNA"/>
</dbReference>
<gene>
    <name evidence="1" type="ORF">DMP06_02025</name>
</gene>
<dbReference type="Proteomes" id="UP000269591">
    <property type="component" value="Unassembled WGS sequence"/>
</dbReference>
<name>A0A3N0B452_9ACTN</name>
<reference evidence="2" key="1">
    <citation type="submission" date="2018-05" db="EMBL/GenBank/DDBJ databases">
        <title>Genome Sequencing of selected type strains of the family Eggerthellaceae.</title>
        <authorList>
            <person name="Danylec N."/>
            <person name="Stoll D.A."/>
            <person name="Doetsch A."/>
            <person name="Huch M."/>
        </authorList>
    </citation>
    <scope>NUCLEOTIDE SEQUENCE [LARGE SCALE GENOMIC DNA]</scope>
    <source>
        <strain evidence="2">DSM 24851</strain>
    </source>
</reference>
<accession>A0A3N0B452</accession>
<proteinExistence type="predicted"/>
<keyword evidence="2" id="KW-1185">Reference proteome</keyword>
<dbReference type="AlphaFoldDB" id="A0A3N0B452"/>